<evidence type="ECO:0000313" key="3">
    <source>
        <dbReference type="EMBL" id="KAF7770715.1"/>
    </source>
</evidence>
<dbReference type="GO" id="GO:0005829">
    <property type="term" value="C:cytosol"/>
    <property type="evidence" value="ECO:0007669"/>
    <property type="project" value="TreeGrafter"/>
</dbReference>
<dbReference type="GO" id="GO:0005085">
    <property type="term" value="F:guanyl-nucleotide exchange factor activity"/>
    <property type="evidence" value="ECO:0007669"/>
    <property type="project" value="InterPro"/>
</dbReference>
<dbReference type="Proteomes" id="UP000629468">
    <property type="component" value="Unassembled WGS sequence"/>
</dbReference>
<sequence length="1316" mass="142141">MDGHPQFPATSLSRSTGHRLQASTTQELHPLSSSPPVTDIAGFNSAQKYKPYTPRTRVVPATTTNTLVHPPSPSPVAGEDATSKLQLTKAKSEAQNLGLDTSSIGWAILEKVVAESETGELWADVWSSVASGQATILLPAEPLSTHDKLTPEFLKDHIAYCDTSSNDQARKSAPIVTLSGLRGTIHGNRLIFSTTLHPLSTAFQSLRDPVTRSSSLNKLPSLPSITTSLETSTYPEFRVLNGPTTLPLPPRAPAPPKPPLPPRPGARPLANTAGSSTPSAPTSSSRIPNPFASLFGGGGHRHSTSTSSTTSGVFGSPTPSIRSNDLLPITPAADPVSQTVEVSAIIIDKKLDRKVIGKMMNEALSKEIKAMLNGQDVPRWVALRVTEFCQPWFPFIRAPKIISASLSKSTTKQVKEDKEKDATVLPEWNVNPDRTDGEASIEDKMDFVQEFYMQLEEGLRVDLGLNNEGHFDQNGDVEKEMMEKMELSATRVRNIMELVERTICSLFYDRLFMQPQSDDSQHDTALSNRVAALNLLDLTLEHLDIEISETSTIPKINNIVRACGQRLSDLEDVRAPKDKARILVDAHQIVVDGLSKLPPIRLMSAEESKALRERLQQQQATAAAAAANANPNTVTPPPVGPQVLLTTSSPERYAMAATPTSTTTPMTTTTTTATVESTTTALLATEEGGTASPRTGSAEMTHGAELSPLSFSTKETLSSESPSRSSSPTIDKDDESQKKKMKKKPTPVSSDILLPMIIFSVVKSNPPHLVSSLLYTQRFRNQSAFMQEGNGGESFCLINLVAVAEFLENVDLEGLGLGSAADTSATELSPIITRPPTPFAPSVPTTPKSIASGIDLRGKVEQRVDAIAGSANKVFSGVVDSSFGILKSLLPHQQQEGGVFDSMTTTTTTITTGPDGKSTMMVGDGAVDAPVMAKSGQGFGLLRRETSGFSIASIISRTRVQQQGEDGQQLVDVGSSRPGSLRSFRDEGSEDEDEDEDEDDEEDMEEEDGEEYSDDDSDDDEEGDGGEEDNADMRSDYSAREFGESEDEENRTQTGINIPGIQITSKSSSPYMSKGPSQSASSFGTDTRSIRSFESMMSEGKKRQQQKKMKMKKKIKQKVKKANERERKEREKVEKGNSGGKDVRLGREPRKSISDRLASVSALVGGLNKTSSPPPESRHSSFLQPPTNIVAPIPVHARLSISPSSSRAPSPSATSRSPSPLAKTLPGTNMTTAPMTRVREPSAEFPLPLPVPRSSTLPIPSTTTSQSQNMQARVLPQPNRRFMECASVEELRIGEVGELLEEYRKLVEGVRSLGLI</sequence>
<dbReference type="Pfam" id="PF02204">
    <property type="entry name" value="VPS9"/>
    <property type="match status" value="1"/>
</dbReference>
<feature type="region of interest" description="Disordered" evidence="1">
    <location>
        <begin position="238"/>
        <end position="321"/>
    </location>
</feature>
<dbReference type="GO" id="GO:0031267">
    <property type="term" value="F:small GTPase binding"/>
    <property type="evidence" value="ECO:0007669"/>
    <property type="project" value="TreeGrafter"/>
</dbReference>
<evidence type="ECO:0000256" key="1">
    <source>
        <dbReference type="SAM" id="MobiDB-lite"/>
    </source>
</evidence>
<feature type="compositionally biased region" description="Acidic residues" evidence="1">
    <location>
        <begin position="988"/>
        <end position="1030"/>
    </location>
</feature>
<feature type="compositionally biased region" description="Basic residues" evidence="1">
    <location>
        <begin position="1103"/>
        <end position="1120"/>
    </location>
</feature>
<dbReference type="EMBL" id="JABXXO010000009">
    <property type="protein sequence ID" value="KAF7770715.1"/>
    <property type="molecule type" value="Genomic_DNA"/>
</dbReference>
<dbReference type="GO" id="GO:0030139">
    <property type="term" value="C:endocytic vesicle"/>
    <property type="evidence" value="ECO:0007669"/>
    <property type="project" value="TreeGrafter"/>
</dbReference>
<dbReference type="PANTHER" id="PTHR23101:SF25">
    <property type="entry name" value="GTPASE-ACTIVATING PROTEIN AND VPS9 DOMAIN-CONTAINING PROTEIN 1"/>
    <property type="match status" value="1"/>
</dbReference>
<feature type="compositionally biased region" description="Low complexity" evidence="1">
    <location>
        <begin position="266"/>
        <end position="285"/>
    </location>
</feature>
<feature type="compositionally biased region" description="Pro residues" evidence="1">
    <location>
        <begin position="246"/>
        <end position="265"/>
    </location>
</feature>
<feature type="region of interest" description="Disordered" evidence="1">
    <location>
        <begin position="705"/>
        <end position="747"/>
    </location>
</feature>
<protein>
    <recommendedName>
        <fullName evidence="2">VPS9 domain-containing protein</fullName>
    </recommendedName>
</protein>
<reference evidence="3 4" key="1">
    <citation type="journal article" name="Sci. Rep.">
        <title>Telomere-to-telomere assembled and centromere annotated genomes of the two main subspecies of the button mushroom Agaricus bisporus reveal especially polymorphic chromosome ends.</title>
        <authorList>
            <person name="Sonnenberg A.S.M."/>
            <person name="Sedaghat-Telgerd N."/>
            <person name="Lavrijssen B."/>
            <person name="Ohm R.A."/>
            <person name="Hendrickx P.M."/>
            <person name="Scholtmeijer K."/>
            <person name="Baars J.J.P."/>
            <person name="van Peer A."/>
        </authorList>
    </citation>
    <scope>NUCLEOTIDE SEQUENCE [LARGE SCALE GENOMIC DNA]</scope>
    <source>
        <strain evidence="3 4">H119_p4</strain>
    </source>
</reference>
<dbReference type="PANTHER" id="PTHR23101">
    <property type="entry name" value="RAB GDP/GTP EXCHANGE FACTOR"/>
    <property type="match status" value="1"/>
</dbReference>
<organism evidence="3 4">
    <name type="scientific">Agaricus bisporus var. burnettii</name>
    <dbReference type="NCBI Taxonomy" id="192524"/>
    <lineage>
        <taxon>Eukaryota</taxon>
        <taxon>Fungi</taxon>
        <taxon>Dikarya</taxon>
        <taxon>Basidiomycota</taxon>
        <taxon>Agaricomycotina</taxon>
        <taxon>Agaricomycetes</taxon>
        <taxon>Agaricomycetidae</taxon>
        <taxon>Agaricales</taxon>
        <taxon>Agaricineae</taxon>
        <taxon>Agaricaceae</taxon>
        <taxon>Agaricus</taxon>
    </lineage>
</organism>
<dbReference type="InterPro" id="IPR003123">
    <property type="entry name" value="VPS9"/>
</dbReference>
<feature type="region of interest" description="Disordered" evidence="1">
    <location>
        <begin position="1201"/>
        <end position="1272"/>
    </location>
</feature>
<evidence type="ECO:0000259" key="2">
    <source>
        <dbReference type="PROSITE" id="PS51205"/>
    </source>
</evidence>
<feature type="compositionally biased region" description="Low complexity" evidence="1">
    <location>
        <begin position="619"/>
        <end position="633"/>
    </location>
</feature>
<feature type="compositionally biased region" description="Basic and acidic residues" evidence="1">
    <location>
        <begin position="1031"/>
        <end position="1043"/>
    </location>
</feature>
<feature type="compositionally biased region" description="Low complexity" evidence="1">
    <location>
        <begin position="1201"/>
        <end position="1220"/>
    </location>
</feature>
<dbReference type="PROSITE" id="PS51205">
    <property type="entry name" value="VPS9"/>
    <property type="match status" value="1"/>
</dbReference>
<evidence type="ECO:0000313" key="4">
    <source>
        <dbReference type="Proteomes" id="UP000629468"/>
    </source>
</evidence>
<feature type="domain" description="VPS9" evidence="2">
    <location>
        <begin position="520"/>
        <end position="816"/>
    </location>
</feature>
<feature type="compositionally biased region" description="Low complexity" evidence="1">
    <location>
        <begin position="1254"/>
        <end position="1268"/>
    </location>
</feature>
<dbReference type="Gene3D" id="1.20.1050.80">
    <property type="entry name" value="VPS9 domain"/>
    <property type="match status" value="2"/>
</dbReference>
<dbReference type="GO" id="GO:0016192">
    <property type="term" value="P:vesicle-mediated transport"/>
    <property type="evidence" value="ECO:0007669"/>
    <property type="project" value="InterPro"/>
</dbReference>
<name>A0A8H7C906_AGABI</name>
<feature type="region of interest" description="Disordered" evidence="1">
    <location>
        <begin position="959"/>
        <end position="1189"/>
    </location>
</feature>
<feature type="compositionally biased region" description="Basic and acidic residues" evidence="1">
    <location>
        <begin position="1121"/>
        <end position="1154"/>
    </location>
</feature>
<feature type="compositionally biased region" description="Polar residues" evidence="1">
    <location>
        <begin position="1052"/>
        <end position="1092"/>
    </location>
</feature>
<gene>
    <name evidence="3" type="ORF">Agabi119p4_6689</name>
</gene>
<feature type="compositionally biased region" description="Polar residues" evidence="1">
    <location>
        <begin position="21"/>
        <end position="36"/>
    </location>
</feature>
<comment type="caution">
    <text evidence="3">The sequence shown here is derived from an EMBL/GenBank/DDBJ whole genome shotgun (WGS) entry which is preliminary data.</text>
</comment>
<feature type="region of interest" description="Disordered" evidence="1">
    <location>
        <begin position="656"/>
        <end position="675"/>
    </location>
</feature>
<feature type="compositionally biased region" description="Low complexity" evidence="1">
    <location>
        <begin position="718"/>
        <end position="728"/>
    </location>
</feature>
<dbReference type="SUPFAM" id="SSF109993">
    <property type="entry name" value="VPS9 domain"/>
    <property type="match status" value="1"/>
</dbReference>
<dbReference type="InterPro" id="IPR037191">
    <property type="entry name" value="VPS9_dom_sf"/>
</dbReference>
<feature type="region of interest" description="Disordered" evidence="1">
    <location>
        <begin position="619"/>
        <end position="639"/>
    </location>
</feature>
<proteinExistence type="predicted"/>
<feature type="compositionally biased region" description="Low complexity" evidence="1">
    <location>
        <begin position="304"/>
        <end position="320"/>
    </location>
</feature>
<dbReference type="InterPro" id="IPR045046">
    <property type="entry name" value="Vps9-like"/>
</dbReference>
<feature type="region of interest" description="Disordered" evidence="1">
    <location>
        <begin position="1"/>
        <end position="42"/>
    </location>
</feature>
<accession>A0A8H7C906</accession>